<sequence>MDFNYPVSSRVFRALQMVNIEELSKCSHREIRPILPCLVRMSLISPLDSTKKCSDGRKELLKLLTGIEHVNSIVALLSIDFHALEVDVKREQQMRQKHGIQSEGVLIHSIQNGLALEFERSDSTRRLRLVLSEILGIASQICQHSEVYMKQSDLFDNAVYLEEVCDVLCIALAELPALLAIQDIVETLLHVKFGPTVICWILANSPDYFWEVCTALIANGERQDEESTGGKIRNKTLRMLCQMNPSQALMIRAKCIELCRMPALAILLSLESGDAGDVVAFVSGLLLGSDQTVRNWFAIFIRNGQKRKGESYTALQLLRAELLKQLQHIIHKSLDSALPDEYVVQASAFLRLYSALRCIAGIK</sequence>
<dbReference type="GO" id="GO:0032039">
    <property type="term" value="C:integrator complex"/>
    <property type="evidence" value="ECO:0007669"/>
    <property type="project" value="InterPro"/>
</dbReference>
<comment type="similarity">
    <text evidence="2">Belongs to the Integrator subunit 2 family.</text>
</comment>
<evidence type="ECO:0000313" key="4">
    <source>
        <dbReference type="EMBL" id="KAK6620600.1"/>
    </source>
</evidence>
<accession>A0AAN8NXL8</accession>
<name>A0AAN8NXL8_POLSC</name>
<organism evidence="4 7">
    <name type="scientific">Polyplax serrata</name>
    <name type="common">Common mouse louse</name>
    <dbReference type="NCBI Taxonomy" id="468196"/>
    <lineage>
        <taxon>Eukaryota</taxon>
        <taxon>Metazoa</taxon>
        <taxon>Ecdysozoa</taxon>
        <taxon>Arthropoda</taxon>
        <taxon>Hexapoda</taxon>
        <taxon>Insecta</taxon>
        <taxon>Pterygota</taxon>
        <taxon>Neoptera</taxon>
        <taxon>Paraneoptera</taxon>
        <taxon>Psocodea</taxon>
        <taxon>Troctomorpha</taxon>
        <taxon>Phthiraptera</taxon>
        <taxon>Anoplura</taxon>
        <taxon>Polyplacidae</taxon>
        <taxon>Polyplax</taxon>
    </lineage>
</organism>
<dbReference type="Proteomes" id="UP001359485">
    <property type="component" value="Unassembled WGS sequence"/>
</dbReference>
<keyword evidence="3" id="KW-0539">Nucleus</keyword>
<reference evidence="4 7" key="1">
    <citation type="submission" date="2023-10" db="EMBL/GenBank/DDBJ databases">
        <title>Genomes of two closely related lineages of the louse Polyplax serrata with different host specificities.</title>
        <authorList>
            <person name="Martinu J."/>
            <person name="Tarabai H."/>
            <person name="Stefka J."/>
            <person name="Hypsa V."/>
        </authorList>
    </citation>
    <scope>NUCLEOTIDE SEQUENCE [LARGE SCALE GENOMIC DNA]</scope>
    <source>
        <strain evidence="5">98ZLc_SE</strain>
        <strain evidence="4">HR10_N</strain>
    </source>
</reference>
<evidence type="ECO:0000256" key="3">
    <source>
        <dbReference type="ARBA" id="ARBA00023242"/>
    </source>
</evidence>
<dbReference type="PRINTS" id="PR02105">
    <property type="entry name" value="INTSUBUNIT2"/>
</dbReference>
<evidence type="ECO:0000313" key="5">
    <source>
        <dbReference type="EMBL" id="KAK6641529.1"/>
    </source>
</evidence>
<dbReference type="EMBL" id="JAWJWE010000039">
    <property type="protein sequence ID" value="KAK6620600.1"/>
    <property type="molecule type" value="Genomic_DNA"/>
</dbReference>
<dbReference type="InterPro" id="IPR026236">
    <property type="entry name" value="Int2_metazoa"/>
</dbReference>
<dbReference type="InterPro" id="IPR029321">
    <property type="entry name" value="INTS2"/>
</dbReference>
<comment type="caution">
    <text evidence="4">The sequence shown here is derived from an EMBL/GenBank/DDBJ whole genome shotgun (WGS) entry which is preliminary data.</text>
</comment>
<dbReference type="Proteomes" id="UP001372834">
    <property type="component" value="Unassembled WGS sequence"/>
</dbReference>
<dbReference type="EMBL" id="JAWJWF010000001">
    <property type="protein sequence ID" value="KAK6641529.1"/>
    <property type="molecule type" value="Genomic_DNA"/>
</dbReference>
<keyword evidence="6" id="KW-1185">Reference proteome</keyword>
<protein>
    <recommendedName>
        <fullName evidence="8">Integrator complex subunit 2</fullName>
    </recommendedName>
</protein>
<evidence type="ECO:0000256" key="2">
    <source>
        <dbReference type="ARBA" id="ARBA00006705"/>
    </source>
</evidence>
<proteinExistence type="inferred from homology"/>
<evidence type="ECO:0000313" key="6">
    <source>
        <dbReference type="Proteomes" id="UP001359485"/>
    </source>
</evidence>
<dbReference type="AlphaFoldDB" id="A0AAN8NXL8"/>
<dbReference type="GO" id="GO:0034472">
    <property type="term" value="P:snRNA 3'-end processing"/>
    <property type="evidence" value="ECO:0007669"/>
    <property type="project" value="TreeGrafter"/>
</dbReference>
<gene>
    <name evidence="4" type="ORF">RUM43_010892</name>
    <name evidence="5" type="ORF">RUM44_013241</name>
</gene>
<evidence type="ECO:0008006" key="8">
    <source>
        <dbReference type="Google" id="ProtNLM"/>
    </source>
</evidence>
<comment type="subcellular location">
    <subcellularLocation>
        <location evidence="1">Nucleus</location>
    </subcellularLocation>
</comment>
<dbReference type="PANTHER" id="PTHR28608:SF1">
    <property type="entry name" value="INTEGRATOR COMPLEX SUBUNIT 2"/>
    <property type="match status" value="1"/>
</dbReference>
<evidence type="ECO:0000313" key="7">
    <source>
        <dbReference type="Proteomes" id="UP001372834"/>
    </source>
</evidence>
<dbReference type="Pfam" id="PF14750">
    <property type="entry name" value="INTS2"/>
    <property type="match status" value="1"/>
</dbReference>
<evidence type="ECO:0000256" key="1">
    <source>
        <dbReference type="ARBA" id="ARBA00004123"/>
    </source>
</evidence>
<dbReference type="PANTHER" id="PTHR28608">
    <property type="entry name" value="INTEGRATOR COMPLEX SUBUNIT 2"/>
    <property type="match status" value="1"/>
</dbReference>